<dbReference type="Pfam" id="PF02466">
    <property type="entry name" value="Tim17"/>
    <property type="match status" value="1"/>
</dbReference>
<dbReference type="Proteomes" id="UP000078046">
    <property type="component" value="Unassembled WGS sequence"/>
</dbReference>
<keyword evidence="5" id="KW-1133">Transmembrane helix</keyword>
<evidence type="ECO:0000313" key="11">
    <source>
        <dbReference type="Proteomes" id="UP000078046"/>
    </source>
</evidence>
<evidence type="ECO:0000256" key="4">
    <source>
        <dbReference type="ARBA" id="ARBA00022792"/>
    </source>
</evidence>
<keyword evidence="9" id="KW-0813">Transport</keyword>
<evidence type="ECO:0000256" key="1">
    <source>
        <dbReference type="ARBA" id="ARBA00004448"/>
    </source>
</evidence>
<dbReference type="InterPro" id="IPR039175">
    <property type="entry name" value="TIM22"/>
</dbReference>
<evidence type="ECO:0000256" key="6">
    <source>
        <dbReference type="ARBA" id="ARBA00023128"/>
    </source>
</evidence>
<evidence type="ECO:0000256" key="3">
    <source>
        <dbReference type="ARBA" id="ARBA00022692"/>
    </source>
</evidence>
<evidence type="ECO:0000256" key="9">
    <source>
        <dbReference type="RuleBase" id="RU367038"/>
    </source>
</evidence>
<dbReference type="PANTHER" id="PTHR14110">
    <property type="entry name" value="MITOCHONDRIAL IMPORT INNER MEMBRANE TRANSLOCASE SUBUNIT TIM22"/>
    <property type="match status" value="1"/>
</dbReference>
<dbReference type="PANTHER" id="PTHR14110:SF0">
    <property type="entry name" value="MITOCHONDRIAL IMPORT INNER MEMBRANE TRANSLOCASE SUBUNIT TIM22"/>
    <property type="match status" value="1"/>
</dbReference>
<keyword evidence="4 9" id="KW-0999">Mitochondrion inner membrane</keyword>
<comment type="function">
    <text evidence="8 9">Essential core component of the TIM22 complex, a complex that mediates the import and insertion of multi-pass transmembrane proteins into the mitochondrial inner membrane. In the TIM22 complex, it constitutes the voltage-activated and signal-gated channel. Forms a twin-pore translocase that uses the membrane potential as external driving force in 2 voltage-dependent steps.</text>
</comment>
<reference evidence="10 11" key="1">
    <citation type="submission" date="2016-04" db="EMBL/GenBank/DDBJ databases">
        <title>The genome of Intoshia linei affirms orthonectids as highly simplified spiralians.</title>
        <authorList>
            <person name="Mikhailov K.V."/>
            <person name="Slusarev G.S."/>
            <person name="Nikitin M.A."/>
            <person name="Logacheva M.D."/>
            <person name="Penin A."/>
            <person name="Aleoshin V."/>
            <person name="Panchin Y.V."/>
        </authorList>
    </citation>
    <scope>NUCLEOTIDE SEQUENCE [LARGE SCALE GENOMIC DNA]</scope>
    <source>
        <strain evidence="10">Intl2013</strain>
        <tissue evidence="10">Whole animal</tissue>
    </source>
</reference>
<evidence type="ECO:0000256" key="5">
    <source>
        <dbReference type="ARBA" id="ARBA00022989"/>
    </source>
</evidence>
<keyword evidence="3" id="KW-0812">Transmembrane</keyword>
<dbReference type="AlphaFoldDB" id="A0A177B5D9"/>
<comment type="subunit">
    <text evidence="9">Component of the TIM22 complex.</text>
</comment>
<dbReference type="GO" id="GO:0042721">
    <property type="term" value="C:TIM22 mitochondrial import inner membrane insertion complex"/>
    <property type="evidence" value="ECO:0007669"/>
    <property type="project" value="UniProtKB-UniRule"/>
</dbReference>
<keyword evidence="6 9" id="KW-0496">Mitochondrion</keyword>
<accession>A0A177B5D9</accession>
<evidence type="ECO:0000256" key="8">
    <source>
        <dbReference type="ARBA" id="ARBA00024713"/>
    </source>
</evidence>
<protein>
    <recommendedName>
        <fullName evidence="9">Mitochondrial import inner membrane translocase subunit TIM22</fullName>
    </recommendedName>
</protein>
<dbReference type="GO" id="GO:0030943">
    <property type="term" value="F:mitochondrion targeting sequence binding"/>
    <property type="evidence" value="ECO:0007669"/>
    <property type="project" value="TreeGrafter"/>
</dbReference>
<gene>
    <name evidence="10" type="ORF">A3Q56_02740</name>
</gene>
<dbReference type="OrthoDB" id="75343at2759"/>
<dbReference type="GO" id="GO:0045039">
    <property type="term" value="P:protein insertion into mitochondrial inner membrane"/>
    <property type="evidence" value="ECO:0007669"/>
    <property type="project" value="UniProtKB-UniRule"/>
</dbReference>
<keyword evidence="11" id="KW-1185">Reference proteome</keyword>
<evidence type="ECO:0000256" key="2">
    <source>
        <dbReference type="ARBA" id="ARBA00008444"/>
    </source>
</evidence>
<evidence type="ECO:0000313" key="10">
    <source>
        <dbReference type="EMBL" id="OAF69485.1"/>
    </source>
</evidence>
<keyword evidence="9" id="KW-0811">Translocation</keyword>
<keyword evidence="9" id="KW-0653">Protein transport</keyword>
<evidence type="ECO:0000256" key="7">
    <source>
        <dbReference type="ARBA" id="ARBA00023136"/>
    </source>
</evidence>
<dbReference type="GO" id="GO:0008320">
    <property type="term" value="F:protein transmembrane transporter activity"/>
    <property type="evidence" value="ECO:0007669"/>
    <property type="project" value="UniProtKB-UniRule"/>
</dbReference>
<comment type="similarity">
    <text evidence="2 9">Belongs to the Tim17/Tim22/Tim23 family.</text>
</comment>
<name>A0A177B5D9_9BILA</name>
<sequence>MTEPDKNFYETINKIMESKQKVSENTLYIPTLMNTPKDAMEKRIISVSESCTFKACLSGVGGLVIGAAMGIFTAGIDPNITGTETPTIKLVWKEMKHRTFSYSKNFAIVGLMYSATECMVETYRGKSDMSNSMISGGIVGSVIGARAGLKSAGLGGLGFALFSTAIDYYMRYRPMSKK</sequence>
<keyword evidence="7" id="KW-0472">Membrane</keyword>
<proteinExistence type="inferred from homology"/>
<dbReference type="EMBL" id="LWCA01000273">
    <property type="protein sequence ID" value="OAF69485.1"/>
    <property type="molecule type" value="Genomic_DNA"/>
</dbReference>
<comment type="subcellular location">
    <subcellularLocation>
        <location evidence="1 9">Mitochondrion inner membrane</location>
        <topology evidence="1 9">Multi-pass membrane protein</topology>
    </subcellularLocation>
</comment>
<organism evidence="10 11">
    <name type="scientific">Intoshia linei</name>
    <dbReference type="NCBI Taxonomy" id="1819745"/>
    <lineage>
        <taxon>Eukaryota</taxon>
        <taxon>Metazoa</taxon>
        <taxon>Spiralia</taxon>
        <taxon>Lophotrochozoa</taxon>
        <taxon>Mesozoa</taxon>
        <taxon>Orthonectida</taxon>
        <taxon>Rhopaluridae</taxon>
        <taxon>Intoshia</taxon>
    </lineage>
</organism>
<comment type="caution">
    <text evidence="10">The sequence shown here is derived from an EMBL/GenBank/DDBJ whole genome shotgun (WGS) entry which is preliminary data.</text>
</comment>